<feature type="transmembrane region" description="Helical" evidence="3">
    <location>
        <begin position="310"/>
        <end position="333"/>
    </location>
</feature>
<feature type="domain" description="Nematode cuticle collagen N-terminal" evidence="4">
    <location>
        <begin position="19"/>
        <end position="71"/>
    </location>
</feature>
<gene>
    <name evidence="5" type="ORF">QR680_001482</name>
</gene>
<dbReference type="Proteomes" id="UP001175271">
    <property type="component" value="Unassembled WGS sequence"/>
</dbReference>
<dbReference type="PANTHER" id="PTHR24637:SF315">
    <property type="entry name" value="CUTICLE COLLAGEN 40"/>
    <property type="match status" value="1"/>
</dbReference>
<accession>A0AA39GYG4</accession>
<name>A0AA39GYG4_9BILA</name>
<keyword evidence="1" id="KW-0677">Repeat</keyword>
<dbReference type="AlphaFoldDB" id="A0AA39GYG4"/>
<dbReference type="InterPro" id="IPR008160">
    <property type="entry name" value="Collagen"/>
</dbReference>
<feature type="compositionally biased region" description="Pro residues" evidence="2">
    <location>
        <begin position="685"/>
        <end position="694"/>
    </location>
</feature>
<keyword evidence="3" id="KW-0472">Membrane</keyword>
<comment type="caution">
    <text evidence="5">The sequence shown here is derived from an EMBL/GenBank/DDBJ whole genome shotgun (WGS) entry which is preliminary data.</text>
</comment>
<reference evidence="5" key="1">
    <citation type="submission" date="2023-06" db="EMBL/GenBank/DDBJ databases">
        <title>Genomic analysis of the entomopathogenic nematode Steinernema hermaphroditum.</title>
        <authorList>
            <person name="Schwarz E.M."/>
            <person name="Heppert J.K."/>
            <person name="Baniya A."/>
            <person name="Schwartz H.T."/>
            <person name="Tan C.-H."/>
            <person name="Antoshechkin I."/>
            <person name="Sternberg P.W."/>
            <person name="Goodrich-Blair H."/>
            <person name="Dillman A.R."/>
        </authorList>
    </citation>
    <scope>NUCLEOTIDE SEQUENCE</scope>
    <source>
        <strain evidence="5">PS9179</strain>
        <tissue evidence="5">Whole animal</tissue>
    </source>
</reference>
<keyword evidence="6" id="KW-1185">Reference proteome</keyword>
<feature type="compositionally biased region" description="Pro residues" evidence="2">
    <location>
        <begin position="619"/>
        <end position="635"/>
    </location>
</feature>
<keyword evidence="3" id="KW-0812">Transmembrane</keyword>
<evidence type="ECO:0000313" key="5">
    <source>
        <dbReference type="EMBL" id="KAK0395905.1"/>
    </source>
</evidence>
<evidence type="ECO:0000256" key="2">
    <source>
        <dbReference type="SAM" id="MobiDB-lite"/>
    </source>
</evidence>
<feature type="region of interest" description="Disordered" evidence="2">
    <location>
        <begin position="161"/>
        <end position="215"/>
    </location>
</feature>
<proteinExistence type="predicted"/>
<dbReference type="Pfam" id="PF01391">
    <property type="entry name" value="Collagen"/>
    <property type="match status" value="1"/>
</dbReference>
<protein>
    <recommendedName>
        <fullName evidence="4">Nematode cuticle collagen N-terminal domain-containing protein</fullName>
    </recommendedName>
</protein>
<dbReference type="SMART" id="SM01088">
    <property type="entry name" value="Col_cuticle_N"/>
    <property type="match status" value="2"/>
</dbReference>
<dbReference type="EMBL" id="JAUCMV010000005">
    <property type="protein sequence ID" value="KAK0395905.1"/>
    <property type="molecule type" value="Genomic_DNA"/>
</dbReference>
<evidence type="ECO:0000256" key="1">
    <source>
        <dbReference type="ARBA" id="ARBA00022737"/>
    </source>
</evidence>
<evidence type="ECO:0000259" key="4">
    <source>
        <dbReference type="SMART" id="SM01088"/>
    </source>
</evidence>
<feature type="region of interest" description="Disordered" evidence="2">
    <location>
        <begin position="614"/>
        <end position="694"/>
    </location>
</feature>
<dbReference type="PANTHER" id="PTHR24637">
    <property type="entry name" value="COLLAGEN"/>
    <property type="match status" value="1"/>
</dbReference>
<evidence type="ECO:0000313" key="6">
    <source>
        <dbReference type="Proteomes" id="UP001175271"/>
    </source>
</evidence>
<dbReference type="InterPro" id="IPR002486">
    <property type="entry name" value="Col_cuticle_N"/>
</dbReference>
<feature type="domain" description="Nematode cuticle collagen N-terminal" evidence="4">
    <location>
        <begin position="309"/>
        <end position="361"/>
    </location>
</feature>
<organism evidence="5 6">
    <name type="scientific">Steinernema hermaphroditum</name>
    <dbReference type="NCBI Taxonomy" id="289476"/>
    <lineage>
        <taxon>Eukaryota</taxon>
        <taxon>Metazoa</taxon>
        <taxon>Ecdysozoa</taxon>
        <taxon>Nematoda</taxon>
        <taxon>Chromadorea</taxon>
        <taxon>Rhabditida</taxon>
        <taxon>Tylenchina</taxon>
        <taxon>Panagrolaimomorpha</taxon>
        <taxon>Strongyloidoidea</taxon>
        <taxon>Steinernematidae</taxon>
        <taxon>Steinernema</taxon>
    </lineage>
</organism>
<feature type="transmembrane region" description="Helical" evidence="3">
    <location>
        <begin position="20"/>
        <end position="43"/>
    </location>
</feature>
<feature type="compositionally biased region" description="Gly residues" evidence="2">
    <location>
        <begin position="658"/>
        <end position="682"/>
    </location>
</feature>
<sequence length="694" mass="75368">MRGLAEAKRRQLEGDDFRRLAFVGTLISTFTLLNAIVIVPMLYGYAQYTHALLQEELDYCLLQTDLLWAEYDKSAKFFKTKKRLKRQLYYASSDESASRFPSLYRNYQAVPASRDPGYDGVDGRDGIPGMDGSPGADAYMQYMMFPEDFCYTCAKAEPGPPGNPGPPGLRGPQGPTGMPGDNGFSSPGPEGPKGAPGNPGPPGVKGLPGAPGEALRASPDCQALQAVAVLLARRGHLAIRVSMEALEGQEHREIRECLEMEEQKASAVTVLTHGQLLVTDYYVYIDRILYEMDEKDTKSLIIEAESTRRLAFFGILISTAATLTAIIFVPMVYNYMQYVQSSLQLEVEFCHHRTDNLFAEYAKVRTPWTNNFEEIFQDKHSDMATKRRVGHLELLRTMGELEVALEVEVLVEAVVLNPRLLLQRPQWKVLRQRLQEVQVEELVGEPEVEAAALAVEEPELQVEAEAVVVEEPELQVEAEAVAVEEQQAEVAAVAVAVEAHAAAVESVLQDHQELLELMERPEKMDLLAKMEKQELTVKQHMLTKARCASSVPMDHPGRLETLVPRVRPVAPVPTERTAILRLALQDLPDLLEPRANLVALERKVLLDLLDRQVTEAPGTPGPAGPAGPPGPPGPDGKPGTSGAGQPGPPGPAGDPGKDGGPGSDGQPGGPGELGPSGSGGGCDHCPPPRTAPGY</sequence>
<evidence type="ECO:0000256" key="3">
    <source>
        <dbReference type="SAM" id="Phobius"/>
    </source>
</evidence>
<dbReference type="Pfam" id="PF01484">
    <property type="entry name" value="Col_cuticle_N"/>
    <property type="match status" value="2"/>
</dbReference>
<keyword evidence="3" id="KW-1133">Transmembrane helix</keyword>
<dbReference type="GO" id="GO:0042302">
    <property type="term" value="F:structural constituent of cuticle"/>
    <property type="evidence" value="ECO:0007669"/>
    <property type="project" value="InterPro"/>
</dbReference>